<protein>
    <recommendedName>
        <fullName evidence="2">Fungal lipase-type domain-containing protein</fullName>
    </recommendedName>
</protein>
<reference evidence="3" key="1">
    <citation type="submission" date="2020-09" db="EMBL/GenBank/DDBJ databases">
        <authorList>
            <person name="Kikuchi T."/>
        </authorList>
    </citation>
    <scope>NUCLEOTIDE SEQUENCE</scope>
    <source>
        <strain evidence="3">SH1</strain>
    </source>
</reference>
<feature type="chain" id="PRO_5035594928" description="Fungal lipase-type domain-containing protein" evidence="1">
    <location>
        <begin position="17"/>
        <end position="301"/>
    </location>
</feature>
<dbReference type="Proteomes" id="UP000783686">
    <property type="component" value="Unassembled WGS sequence"/>
</dbReference>
<dbReference type="Proteomes" id="UP000614601">
    <property type="component" value="Unassembled WGS sequence"/>
</dbReference>
<comment type="caution">
    <text evidence="3">The sequence shown here is derived from an EMBL/GenBank/DDBJ whole genome shotgun (WGS) entry which is preliminary data.</text>
</comment>
<feature type="domain" description="Fungal lipase-type" evidence="2">
    <location>
        <begin position="90"/>
        <end position="220"/>
    </location>
</feature>
<evidence type="ECO:0000259" key="2">
    <source>
        <dbReference type="Pfam" id="PF01764"/>
    </source>
</evidence>
<name>A0A811KKI3_9BILA</name>
<keyword evidence="1" id="KW-0732">Signal</keyword>
<accession>A0A811KKI3</accession>
<dbReference type="Pfam" id="PF01764">
    <property type="entry name" value="Lipase_3"/>
    <property type="match status" value="1"/>
</dbReference>
<gene>
    <name evidence="3" type="ORF">BOKJ2_LOCUS6504</name>
</gene>
<dbReference type="SUPFAM" id="SSF53474">
    <property type="entry name" value="alpha/beta-Hydrolases"/>
    <property type="match status" value="1"/>
</dbReference>
<dbReference type="InterPro" id="IPR029058">
    <property type="entry name" value="AB_hydrolase_fold"/>
</dbReference>
<sequence length="301" mass="32893">MFRLSLLASLFAIAYSSNLPTSYSTNQSYEYVLLNAAVFATDPTQCVARATGSTDDWTVVSASGFITCPGTNETCGYLVIRSDALQQFAVVFRGSTGNQILDEVLDTFDQRISFFGGKVQNYFYNSFADVWPDVQTALSDEATIDYDVVVTGYSLGGAQAALCAANIVETGLRTADQIVVWTFGEPRVGNAAFSAQFDDTFKTVFRVVNKADMVPHLPPCLAEGFTGCFDSDLGYYHHSTEVWYPDGIFNLTSPYKICTESPEDPTCSNSLVIGYTFENHVGAEGYFQLDLQAYGEANCQS</sequence>
<dbReference type="InterPro" id="IPR002921">
    <property type="entry name" value="Fungal_lipase-type"/>
</dbReference>
<evidence type="ECO:0000313" key="3">
    <source>
        <dbReference type="EMBL" id="CAD5216260.1"/>
    </source>
</evidence>
<organism evidence="3 4">
    <name type="scientific">Bursaphelenchus okinawaensis</name>
    <dbReference type="NCBI Taxonomy" id="465554"/>
    <lineage>
        <taxon>Eukaryota</taxon>
        <taxon>Metazoa</taxon>
        <taxon>Ecdysozoa</taxon>
        <taxon>Nematoda</taxon>
        <taxon>Chromadorea</taxon>
        <taxon>Rhabditida</taxon>
        <taxon>Tylenchina</taxon>
        <taxon>Tylenchomorpha</taxon>
        <taxon>Aphelenchoidea</taxon>
        <taxon>Aphelenchoididae</taxon>
        <taxon>Bursaphelenchus</taxon>
    </lineage>
</organism>
<dbReference type="PANTHER" id="PTHR45908">
    <property type="entry name" value="PROTEIN CBG11750-RELATED"/>
    <property type="match status" value="1"/>
</dbReference>
<evidence type="ECO:0000256" key="1">
    <source>
        <dbReference type="SAM" id="SignalP"/>
    </source>
</evidence>
<proteinExistence type="predicted"/>
<evidence type="ECO:0000313" key="4">
    <source>
        <dbReference type="Proteomes" id="UP000614601"/>
    </source>
</evidence>
<dbReference type="EMBL" id="CAJFDH010000003">
    <property type="protein sequence ID" value="CAD5216260.1"/>
    <property type="molecule type" value="Genomic_DNA"/>
</dbReference>
<feature type="signal peptide" evidence="1">
    <location>
        <begin position="1"/>
        <end position="16"/>
    </location>
</feature>
<dbReference type="Gene3D" id="3.40.50.1820">
    <property type="entry name" value="alpha/beta hydrolase"/>
    <property type="match status" value="1"/>
</dbReference>
<dbReference type="OrthoDB" id="438440at2759"/>
<dbReference type="CDD" id="cd00519">
    <property type="entry name" value="Lipase_3"/>
    <property type="match status" value="1"/>
</dbReference>
<keyword evidence="4" id="KW-1185">Reference proteome</keyword>
<dbReference type="GO" id="GO:0006629">
    <property type="term" value="P:lipid metabolic process"/>
    <property type="evidence" value="ECO:0007669"/>
    <property type="project" value="InterPro"/>
</dbReference>
<dbReference type="AlphaFoldDB" id="A0A811KKI3"/>
<dbReference type="EMBL" id="CAJFCW020000003">
    <property type="protein sequence ID" value="CAG9105593.1"/>
    <property type="molecule type" value="Genomic_DNA"/>
</dbReference>